<evidence type="ECO:0000256" key="9">
    <source>
        <dbReference type="ARBA" id="ARBA00023224"/>
    </source>
</evidence>
<proteinExistence type="predicted"/>
<dbReference type="Pfam" id="PF02949">
    <property type="entry name" value="7tm_6"/>
    <property type="match status" value="1"/>
</dbReference>
<dbReference type="GO" id="GO:0005549">
    <property type="term" value="F:odorant binding"/>
    <property type="evidence" value="ECO:0007669"/>
    <property type="project" value="InterPro"/>
</dbReference>
<evidence type="ECO:0000256" key="6">
    <source>
        <dbReference type="ARBA" id="ARBA00022989"/>
    </source>
</evidence>
<dbReference type="GO" id="GO:0005886">
    <property type="term" value="C:plasma membrane"/>
    <property type="evidence" value="ECO:0007669"/>
    <property type="project" value="UniProtKB-SubCell"/>
</dbReference>
<gene>
    <name evidence="11" type="ORF">CALMAC_LOCUS15441</name>
</gene>
<evidence type="ECO:0000313" key="12">
    <source>
        <dbReference type="Proteomes" id="UP000410492"/>
    </source>
</evidence>
<dbReference type="AlphaFoldDB" id="A0A653D9J4"/>
<evidence type="ECO:0000256" key="1">
    <source>
        <dbReference type="ARBA" id="ARBA00004651"/>
    </source>
</evidence>
<evidence type="ECO:0000256" key="2">
    <source>
        <dbReference type="ARBA" id="ARBA00022475"/>
    </source>
</evidence>
<feature type="transmembrane region" description="Helical" evidence="10">
    <location>
        <begin position="6"/>
        <end position="26"/>
    </location>
</feature>
<protein>
    <recommendedName>
        <fullName evidence="13">Odorant receptor</fullName>
    </recommendedName>
</protein>
<evidence type="ECO:0000256" key="7">
    <source>
        <dbReference type="ARBA" id="ARBA00023136"/>
    </source>
</evidence>
<evidence type="ECO:0000256" key="8">
    <source>
        <dbReference type="ARBA" id="ARBA00023170"/>
    </source>
</evidence>
<dbReference type="GO" id="GO:0004984">
    <property type="term" value="F:olfactory receptor activity"/>
    <property type="evidence" value="ECO:0007669"/>
    <property type="project" value="InterPro"/>
</dbReference>
<dbReference type="GO" id="GO:0007165">
    <property type="term" value="P:signal transduction"/>
    <property type="evidence" value="ECO:0007669"/>
    <property type="project" value="UniProtKB-KW"/>
</dbReference>
<dbReference type="Proteomes" id="UP000410492">
    <property type="component" value="Unassembled WGS sequence"/>
</dbReference>
<dbReference type="EMBL" id="CAACVG010010775">
    <property type="protein sequence ID" value="VEN56576.1"/>
    <property type="molecule type" value="Genomic_DNA"/>
</dbReference>
<keyword evidence="7 10" id="KW-0472">Membrane</keyword>
<keyword evidence="3" id="KW-0716">Sensory transduction</keyword>
<keyword evidence="6 10" id="KW-1133">Transmembrane helix</keyword>
<comment type="subcellular location">
    <subcellularLocation>
        <location evidence="1">Cell membrane</location>
        <topology evidence="1">Multi-pass membrane protein</topology>
    </subcellularLocation>
</comment>
<evidence type="ECO:0000256" key="5">
    <source>
        <dbReference type="ARBA" id="ARBA00022725"/>
    </source>
</evidence>
<dbReference type="InterPro" id="IPR004117">
    <property type="entry name" value="7tm6_olfct_rcpt"/>
</dbReference>
<evidence type="ECO:0000256" key="3">
    <source>
        <dbReference type="ARBA" id="ARBA00022606"/>
    </source>
</evidence>
<keyword evidence="12" id="KW-1185">Reference proteome</keyword>
<evidence type="ECO:0000256" key="10">
    <source>
        <dbReference type="SAM" id="Phobius"/>
    </source>
</evidence>
<evidence type="ECO:0000256" key="4">
    <source>
        <dbReference type="ARBA" id="ARBA00022692"/>
    </source>
</evidence>
<accession>A0A653D9J4</accession>
<keyword evidence="5" id="KW-0552">Olfaction</keyword>
<reference evidence="11 12" key="1">
    <citation type="submission" date="2019-01" db="EMBL/GenBank/DDBJ databases">
        <authorList>
            <person name="Sayadi A."/>
        </authorList>
    </citation>
    <scope>NUCLEOTIDE SEQUENCE [LARGE SCALE GENOMIC DNA]</scope>
</reference>
<keyword evidence="4 10" id="KW-0812">Transmembrane</keyword>
<keyword evidence="8" id="KW-0675">Receptor</keyword>
<organism evidence="11 12">
    <name type="scientific">Callosobruchus maculatus</name>
    <name type="common">Southern cowpea weevil</name>
    <name type="synonym">Pulse bruchid</name>
    <dbReference type="NCBI Taxonomy" id="64391"/>
    <lineage>
        <taxon>Eukaryota</taxon>
        <taxon>Metazoa</taxon>
        <taxon>Ecdysozoa</taxon>
        <taxon>Arthropoda</taxon>
        <taxon>Hexapoda</taxon>
        <taxon>Insecta</taxon>
        <taxon>Pterygota</taxon>
        <taxon>Neoptera</taxon>
        <taxon>Endopterygota</taxon>
        <taxon>Coleoptera</taxon>
        <taxon>Polyphaga</taxon>
        <taxon>Cucujiformia</taxon>
        <taxon>Chrysomeloidea</taxon>
        <taxon>Chrysomelidae</taxon>
        <taxon>Bruchinae</taxon>
        <taxon>Bruchini</taxon>
        <taxon>Callosobruchus</taxon>
    </lineage>
</organism>
<name>A0A653D9J4_CALMS</name>
<evidence type="ECO:0000313" key="11">
    <source>
        <dbReference type="EMBL" id="VEN56576.1"/>
    </source>
</evidence>
<dbReference type="PANTHER" id="PTHR21137:SF35">
    <property type="entry name" value="ODORANT RECEPTOR 19A-RELATED"/>
    <property type="match status" value="1"/>
</dbReference>
<keyword evidence="2" id="KW-1003">Cell membrane</keyword>
<sequence>MTFSETFLTYMGIIIIAICIEMYNLSTGANMELFIRATLFTTATLFQFVVFYCIPAQDLTDEAERTFNSAYFSKWYENLKNAQPTKNIILQSQQKVFITAGRLIDINLATSLATVKTMVSYCMFLRTMGVEQ</sequence>
<evidence type="ECO:0008006" key="13">
    <source>
        <dbReference type="Google" id="ProtNLM"/>
    </source>
</evidence>
<keyword evidence="9" id="KW-0807">Transducer</keyword>
<feature type="transmembrane region" description="Helical" evidence="10">
    <location>
        <begin position="33"/>
        <end position="52"/>
    </location>
</feature>
<dbReference type="PANTHER" id="PTHR21137">
    <property type="entry name" value="ODORANT RECEPTOR"/>
    <property type="match status" value="1"/>
</dbReference>
<dbReference type="OrthoDB" id="6784258at2759"/>